<evidence type="ECO:0000256" key="4">
    <source>
        <dbReference type="ARBA" id="ARBA00022989"/>
    </source>
</evidence>
<feature type="transmembrane region" description="Helical" evidence="6">
    <location>
        <begin position="71"/>
        <end position="97"/>
    </location>
</feature>
<dbReference type="EMBL" id="CP002697">
    <property type="protein sequence ID" value="AHG60370.1"/>
    <property type="molecule type" value="Genomic_DNA"/>
</dbReference>
<dbReference type="InterPro" id="IPR005496">
    <property type="entry name" value="Integral_membrane_TerC"/>
</dbReference>
<dbReference type="PATRIC" id="fig|1009856.3.peg.158"/>
<evidence type="ECO:0000256" key="1">
    <source>
        <dbReference type="ARBA" id="ARBA00004141"/>
    </source>
</evidence>
<feature type="transmembrane region" description="Helical" evidence="6">
    <location>
        <begin position="137"/>
        <end position="156"/>
    </location>
</feature>
<sequence>MTLLWSIFFFFILIIFIIDHYIYNHKKIERKNLKHSYFYYFHWFFLSLFFSVIFWFLTYQNKGSTIANENIALFFTGYLLEILLSIDNVFGWFLIFKSLKIPKIFQRKILLYGVWGALILRSILIFYGEILFSKYNWFLYLFGIFFVFASAKVIFFKNEDSSKEKKNRMFFFYKIFRVSKEINSKKFFFIIKKNKLFITPLFLSLIVIELSDIVFAIDSIPAIFSITNNFFIILTSNIFSVLGLRSMYFFISIIIDKNPEIEYGLSFVLMFIGFKILFSKFFVISTFITLLTISIILIITFLINRILYFKKY</sequence>
<dbReference type="InterPro" id="IPR022369">
    <property type="entry name" value="Integral_membrane_TerC_rswitch"/>
</dbReference>
<feature type="transmembrane region" description="Helical" evidence="6">
    <location>
        <begin position="288"/>
        <end position="308"/>
    </location>
</feature>
<dbReference type="KEGG" id="bapu:BUMPUSDA_CDS00427"/>
<feature type="transmembrane region" description="Helical" evidence="6">
    <location>
        <begin position="6"/>
        <end position="25"/>
    </location>
</feature>
<dbReference type="Proteomes" id="UP000019087">
    <property type="component" value="Chromosome"/>
</dbReference>
<feature type="transmembrane region" description="Helical" evidence="6">
    <location>
        <begin position="263"/>
        <end position="282"/>
    </location>
</feature>
<dbReference type="GO" id="GO:0016020">
    <property type="term" value="C:membrane"/>
    <property type="evidence" value="ECO:0007669"/>
    <property type="project" value="UniProtKB-SubCell"/>
</dbReference>
<keyword evidence="4 6" id="KW-1133">Transmembrane helix</keyword>
<dbReference type="PANTHER" id="PTHR30238:SF0">
    <property type="entry name" value="THYLAKOID MEMBRANE PROTEIN TERC, CHLOROPLASTIC"/>
    <property type="match status" value="1"/>
</dbReference>
<evidence type="ECO:0000256" key="5">
    <source>
        <dbReference type="ARBA" id="ARBA00023136"/>
    </source>
</evidence>
<organism evidence="7 8">
    <name type="scientific">Buchnera aphidicola str. USDA</name>
    <name type="common">Myzus persicae</name>
    <dbReference type="NCBI Taxonomy" id="1009856"/>
    <lineage>
        <taxon>Bacteria</taxon>
        <taxon>Pseudomonadati</taxon>
        <taxon>Pseudomonadota</taxon>
        <taxon>Gammaproteobacteria</taxon>
        <taxon>Enterobacterales</taxon>
        <taxon>Erwiniaceae</taxon>
        <taxon>Buchnera</taxon>
    </lineage>
</organism>
<feature type="transmembrane region" description="Helical" evidence="6">
    <location>
        <begin position="109"/>
        <end position="131"/>
    </location>
</feature>
<reference evidence="7 8" key="1">
    <citation type="journal article" date="2013" name="BMC Genomics">
        <title>Comparative analysis of genome sequences from four strains of the Buchnera aphidicola Mp endosymbion of the green peach aphid, Myzus persicae.</title>
        <authorList>
            <person name="Jiang Z."/>
            <person name="Jones D.H."/>
            <person name="Khuri S."/>
            <person name="Tsinoremas N.F."/>
            <person name="Wyss T."/>
            <person name="Jander G."/>
            <person name="Wilson A.C."/>
        </authorList>
    </citation>
    <scope>NUCLEOTIDE SEQUENCE [LARGE SCALE GENOMIC DNA]</scope>
    <source>
        <strain evidence="8">str. USDA (Myzus persicae)</strain>
    </source>
</reference>
<evidence type="ECO:0000313" key="7">
    <source>
        <dbReference type="EMBL" id="AHG60370.1"/>
    </source>
</evidence>
<feature type="transmembrane region" description="Helical" evidence="6">
    <location>
        <begin position="229"/>
        <end position="251"/>
    </location>
</feature>
<feature type="transmembrane region" description="Helical" evidence="6">
    <location>
        <begin position="196"/>
        <end position="217"/>
    </location>
</feature>
<comment type="subcellular location">
    <subcellularLocation>
        <location evidence="1">Membrane</location>
        <topology evidence="1">Multi-pass membrane protein</topology>
    </subcellularLocation>
</comment>
<dbReference type="Pfam" id="PF03741">
    <property type="entry name" value="TerC"/>
    <property type="match status" value="1"/>
</dbReference>
<protein>
    <submittedName>
        <fullName evidence="7">Alx</fullName>
    </submittedName>
</protein>
<name>W0P4S2_BUCMP</name>
<accession>W0P4S2</accession>
<proteinExistence type="inferred from homology"/>
<dbReference type="AlphaFoldDB" id="W0P4S2"/>
<dbReference type="NCBIfam" id="TIGR03718">
    <property type="entry name" value="R_switched_Alx"/>
    <property type="match status" value="1"/>
</dbReference>
<keyword evidence="5 6" id="KW-0472">Membrane</keyword>
<comment type="similarity">
    <text evidence="2">Belongs to the TerC family.</text>
</comment>
<keyword evidence="3 6" id="KW-0812">Transmembrane</keyword>
<dbReference type="HOGENOM" id="CLU_045644_1_2_6"/>
<gene>
    <name evidence="7" type="primary">alx</name>
    <name evidence="7" type="ORF">BUMPUSDA_CDS00427</name>
</gene>
<evidence type="ECO:0000256" key="6">
    <source>
        <dbReference type="SAM" id="Phobius"/>
    </source>
</evidence>
<dbReference type="PANTHER" id="PTHR30238">
    <property type="entry name" value="MEMBRANE BOUND PREDICTED REDOX MODULATOR"/>
    <property type="match status" value="1"/>
</dbReference>
<feature type="transmembrane region" description="Helical" evidence="6">
    <location>
        <begin position="37"/>
        <end position="59"/>
    </location>
</feature>
<evidence type="ECO:0000256" key="2">
    <source>
        <dbReference type="ARBA" id="ARBA00007511"/>
    </source>
</evidence>
<evidence type="ECO:0000256" key="3">
    <source>
        <dbReference type="ARBA" id="ARBA00022692"/>
    </source>
</evidence>
<evidence type="ECO:0000313" key="8">
    <source>
        <dbReference type="Proteomes" id="UP000019087"/>
    </source>
</evidence>